<reference evidence="2 3" key="1">
    <citation type="submission" date="2016-11" db="EMBL/GenBank/DDBJ databases">
        <authorList>
            <person name="Jaros S."/>
            <person name="Januszkiewicz K."/>
            <person name="Wedrychowicz H."/>
        </authorList>
    </citation>
    <scope>NUCLEOTIDE SEQUENCE [LARGE SCALE GENOMIC DNA]</scope>
    <source>
        <strain evidence="2 3">DSM 5091</strain>
    </source>
</reference>
<organism evidence="2 3">
    <name type="scientific">Malonomonas rubra DSM 5091</name>
    <dbReference type="NCBI Taxonomy" id="1122189"/>
    <lineage>
        <taxon>Bacteria</taxon>
        <taxon>Pseudomonadati</taxon>
        <taxon>Thermodesulfobacteriota</taxon>
        <taxon>Desulfuromonadia</taxon>
        <taxon>Desulfuromonadales</taxon>
        <taxon>Geopsychrobacteraceae</taxon>
        <taxon>Malonomonas</taxon>
    </lineage>
</organism>
<evidence type="ECO:0000256" key="1">
    <source>
        <dbReference type="ARBA" id="ARBA00023014"/>
    </source>
</evidence>
<dbReference type="SUPFAM" id="SSF48695">
    <property type="entry name" value="Multiheme cytochromes"/>
    <property type="match status" value="1"/>
</dbReference>
<dbReference type="GO" id="GO:0051536">
    <property type="term" value="F:iron-sulfur cluster binding"/>
    <property type="evidence" value="ECO:0007669"/>
    <property type="project" value="UniProtKB-KW"/>
</dbReference>
<dbReference type="EMBL" id="FQZT01000006">
    <property type="protein sequence ID" value="SHJ28864.1"/>
    <property type="molecule type" value="Genomic_DNA"/>
</dbReference>
<proteinExistence type="predicted"/>
<dbReference type="STRING" id="1122189.SAMN02745165_01991"/>
<evidence type="ECO:0000313" key="2">
    <source>
        <dbReference type="EMBL" id="SHJ28864.1"/>
    </source>
</evidence>
<protein>
    <submittedName>
        <fullName evidence="2">Uncharacterized protein</fullName>
    </submittedName>
</protein>
<sequence length="285" mass="29773">MDEMKKGISRRKFLASGTVAVGACSLAAGMTAGSLIVPKTAHAETLTFPLAALDVEQVRQYGYCEYFQSGCGHGGGTAVVRGLIDALPDSDWAKLPYGMFGYANGGGVGWGAMCGSIASILAVFNLAGVHGSLGPALVSWYENANFPLANLDGYVPPTTYAKPVPIPILDSEVEGHSVPESPLCHNSVSKWMAAAGVNLESADELGRNLKKDRCSKVTGDAAGYAAQLINDYLAGLMPAAWAPDKNYAGCYECHVSAPVAEGGLKNASGKMECTECHSVKGRHPR</sequence>
<keyword evidence="1" id="KW-0479">Metal-binding</keyword>
<dbReference type="Proteomes" id="UP000184171">
    <property type="component" value="Unassembled WGS sequence"/>
</dbReference>
<dbReference type="OrthoDB" id="5430146at2"/>
<accession>A0A1M6I3E1</accession>
<name>A0A1M6I3E1_MALRU</name>
<dbReference type="InterPro" id="IPR006311">
    <property type="entry name" value="TAT_signal"/>
</dbReference>
<dbReference type="PROSITE" id="PS51318">
    <property type="entry name" value="TAT"/>
    <property type="match status" value="1"/>
</dbReference>
<keyword evidence="1" id="KW-0411">Iron-sulfur</keyword>
<dbReference type="PROSITE" id="PS51257">
    <property type="entry name" value="PROKAR_LIPOPROTEIN"/>
    <property type="match status" value="1"/>
</dbReference>
<dbReference type="AlphaFoldDB" id="A0A1M6I3E1"/>
<dbReference type="InterPro" id="IPR036280">
    <property type="entry name" value="Multihaem_cyt_sf"/>
</dbReference>
<keyword evidence="3" id="KW-1185">Reference proteome</keyword>
<dbReference type="RefSeq" id="WP_072908420.1">
    <property type="nucleotide sequence ID" value="NZ_FQZT01000006.1"/>
</dbReference>
<gene>
    <name evidence="2" type="ORF">SAMN02745165_01991</name>
</gene>
<keyword evidence="1" id="KW-0408">Iron</keyword>
<evidence type="ECO:0000313" key="3">
    <source>
        <dbReference type="Proteomes" id="UP000184171"/>
    </source>
</evidence>